<proteinExistence type="predicted"/>
<dbReference type="Proteomes" id="UP000887578">
    <property type="component" value="Unplaced"/>
</dbReference>
<evidence type="ECO:0000313" key="1">
    <source>
        <dbReference type="Proteomes" id="UP000887578"/>
    </source>
</evidence>
<dbReference type="WBParaSite" id="PDA_v2.g20247.t1">
    <property type="protein sequence ID" value="PDA_v2.g20247.t1"/>
    <property type="gene ID" value="PDA_v2.g20247"/>
</dbReference>
<reference evidence="2" key="1">
    <citation type="submission" date="2022-11" db="UniProtKB">
        <authorList>
            <consortium name="WormBaseParasite"/>
        </authorList>
    </citation>
    <scope>IDENTIFICATION</scope>
</reference>
<dbReference type="AlphaFoldDB" id="A0A914PQ73"/>
<evidence type="ECO:0000313" key="2">
    <source>
        <dbReference type="WBParaSite" id="PDA_v2.g20247.t1"/>
    </source>
</evidence>
<protein>
    <submittedName>
        <fullName evidence="2">Uncharacterized protein</fullName>
    </submittedName>
</protein>
<name>A0A914PQ73_9BILA</name>
<organism evidence="1 2">
    <name type="scientific">Panagrolaimus davidi</name>
    <dbReference type="NCBI Taxonomy" id="227884"/>
    <lineage>
        <taxon>Eukaryota</taxon>
        <taxon>Metazoa</taxon>
        <taxon>Ecdysozoa</taxon>
        <taxon>Nematoda</taxon>
        <taxon>Chromadorea</taxon>
        <taxon>Rhabditida</taxon>
        <taxon>Tylenchina</taxon>
        <taxon>Panagrolaimomorpha</taxon>
        <taxon>Panagrolaimoidea</taxon>
        <taxon>Panagrolaimidae</taxon>
        <taxon>Panagrolaimus</taxon>
    </lineage>
</organism>
<accession>A0A914PQ73</accession>
<sequence>MLSKSKCSNMIICEPAGLYEIDSPEDQAFGADKECDACFEFLCTNDGGNTVYEGIGCYEDFIYACPTVPNEIKEKIRKNIEDSFYFDENFIVISCSNEETISNCDYKYISSNYWIKENFIANLNESYMEYCPAYLYQPPQINITNIVK</sequence>
<keyword evidence="1" id="KW-1185">Reference proteome</keyword>